<dbReference type="AlphaFoldDB" id="A0ABD2CUB1"/>
<dbReference type="Proteomes" id="UP001607303">
    <property type="component" value="Unassembled WGS sequence"/>
</dbReference>
<protein>
    <submittedName>
        <fullName evidence="1">Uncharacterized protein</fullName>
    </submittedName>
</protein>
<gene>
    <name evidence="1" type="ORF">V1477_003361</name>
</gene>
<name>A0ABD2CUB1_VESMC</name>
<proteinExistence type="predicted"/>
<reference evidence="1 2" key="1">
    <citation type="journal article" date="2024" name="Ann. Entomol. Soc. Am.">
        <title>Genomic analyses of the southern and eastern yellowjacket wasps (Hymenoptera: Vespidae) reveal evolutionary signatures of social life.</title>
        <authorList>
            <person name="Catto M.A."/>
            <person name="Caine P.B."/>
            <person name="Orr S.E."/>
            <person name="Hunt B.G."/>
            <person name="Goodisman M.A.D."/>
        </authorList>
    </citation>
    <scope>NUCLEOTIDE SEQUENCE [LARGE SCALE GENOMIC DNA]</scope>
    <source>
        <strain evidence="1">232</strain>
        <tissue evidence="1">Head and thorax</tissue>
    </source>
</reference>
<evidence type="ECO:0000313" key="1">
    <source>
        <dbReference type="EMBL" id="KAL2748718.1"/>
    </source>
</evidence>
<keyword evidence="2" id="KW-1185">Reference proteome</keyword>
<organism evidence="1 2">
    <name type="scientific">Vespula maculifrons</name>
    <name type="common">Eastern yellow jacket</name>
    <name type="synonym">Wasp</name>
    <dbReference type="NCBI Taxonomy" id="7453"/>
    <lineage>
        <taxon>Eukaryota</taxon>
        <taxon>Metazoa</taxon>
        <taxon>Ecdysozoa</taxon>
        <taxon>Arthropoda</taxon>
        <taxon>Hexapoda</taxon>
        <taxon>Insecta</taxon>
        <taxon>Pterygota</taxon>
        <taxon>Neoptera</taxon>
        <taxon>Endopterygota</taxon>
        <taxon>Hymenoptera</taxon>
        <taxon>Apocrita</taxon>
        <taxon>Aculeata</taxon>
        <taxon>Vespoidea</taxon>
        <taxon>Vespidae</taxon>
        <taxon>Vespinae</taxon>
        <taxon>Vespula</taxon>
    </lineage>
</organism>
<comment type="caution">
    <text evidence="1">The sequence shown here is derived from an EMBL/GenBank/DDBJ whole genome shotgun (WGS) entry which is preliminary data.</text>
</comment>
<evidence type="ECO:0000313" key="2">
    <source>
        <dbReference type="Proteomes" id="UP001607303"/>
    </source>
</evidence>
<accession>A0ABD2CUB1</accession>
<dbReference type="EMBL" id="JAYRBN010000031">
    <property type="protein sequence ID" value="KAL2748718.1"/>
    <property type="molecule type" value="Genomic_DNA"/>
</dbReference>
<sequence length="90" mass="10092">MSSIKLISAVIKLIDRENKKELNYQNTSSSFKSMLGIPSLIGNFLPDSGHTFHKVVQSNFGMILAINSELKSTSDTLISFAFFRNEYNSK</sequence>